<evidence type="ECO:0000256" key="6">
    <source>
        <dbReference type="SAM" id="MobiDB-lite"/>
    </source>
</evidence>
<feature type="region of interest" description="Disordered" evidence="6">
    <location>
        <begin position="23"/>
        <end position="43"/>
    </location>
</feature>
<reference evidence="7 8" key="1">
    <citation type="submission" date="2016-03" db="EMBL/GenBank/DDBJ databases">
        <title>EvidentialGene: Evidence-directed Construction of Genes on Genomes.</title>
        <authorList>
            <person name="Gilbert D.G."/>
            <person name="Choi J.-H."/>
            <person name="Mockaitis K."/>
            <person name="Colbourne J."/>
            <person name="Pfrender M."/>
        </authorList>
    </citation>
    <scope>NUCLEOTIDE SEQUENCE [LARGE SCALE GENOMIC DNA]</scope>
    <source>
        <strain evidence="7 8">Xinb3</strain>
        <tissue evidence="7">Complete organism</tissue>
    </source>
</reference>
<dbReference type="SUPFAM" id="SSF53098">
    <property type="entry name" value="Ribonuclease H-like"/>
    <property type="match status" value="1"/>
</dbReference>
<evidence type="ECO:0000313" key="7">
    <source>
        <dbReference type="EMBL" id="KZR95513.1"/>
    </source>
</evidence>
<dbReference type="PANTHER" id="PTHR46481:SF10">
    <property type="entry name" value="ZINC FINGER BED DOMAIN-CONTAINING PROTEIN 39"/>
    <property type="match status" value="1"/>
</dbReference>
<comment type="subcellular location">
    <subcellularLocation>
        <location evidence="1">Nucleus</location>
    </subcellularLocation>
</comment>
<dbReference type="AlphaFoldDB" id="A0A164D8S4"/>
<organism evidence="7 8">
    <name type="scientific">Daphnia magna</name>
    <dbReference type="NCBI Taxonomy" id="35525"/>
    <lineage>
        <taxon>Eukaryota</taxon>
        <taxon>Metazoa</taxon>
        <taxon>Ecdysozoa</taxon>
        <taxon>Arthropoda</taxon>
        <taxon>Crustacea</taxon>
        <taxon>Branchiopoda</taxon>
        <taxon>Diplostraca</taxon>
        <taxon>Cladocera</taxon>
        <taxon>Anomopoda</taxon>
        <taxon>Daphniidae</taxon>
        <taxon>Daphnia</taxon>
    </lineage>
</organism>
<sequence length="360" mass="41733">MPEPRADNEEDDCETLDEALLDEPESETVSEAAPQTPKDSVAMPDSQCLKWPAYRCHFYSNWRKTKERVYAKCNLCLDNKYHMGIKSSFSNFIRHLQRFHKEEWDSFYRGRKVQLDRLLCQMVITDNLPLNIVRRQGFRSLILALYPDYKIPSPEKLRKLIDELFEETKAALRDKLERVSSTSIIMDLWSSKTMRGYLDIFCTGVTEDYEPFNAFLSLRPMLGRHTGAAIFAEYESVVTEWNITNKVIRVMTDNASNMKSAFSTSLPSWEAAPSRGGMPMTDDTDECDDDDDDDDDVDGWVDLELEFDEETELWGVVSVDGEDQEYIQLQFDLEEIFDEYFTTSENRPSLVSRFRSSCVA</sequence>
<dbReference type="InterPro" id="IPR012337">
    <property type="entry name" value="RNaseH-like_sf"/>
</dbReference>
<dbReference type="OrthoDB" id="2438421at2759"/>
<dbReference type="SUPFAM" id="SSF140996">
    <property type="entry name" value="Hermes dimerisation domain"/>
    <property type="match status" value="1"/>
</dbReference>
<feature type="non-terminal residue" evidence="7">
    <location>
        <position position="360"/>
    </location>
</feature>
<evidence type="ECO:0000256" key="4">
    <source>
        <dbReference type="ARBA" id="ARBA00022833"/>
    </source>
</evidence>
<proteinExistence type="predicted"/>
<gene>
    <name evidence="7" type="ORF">APZ42_010740</name>
</gene>
<keyword evidence="2" id="KW-0479">Metal-binding</keyword>
<dbReference type="STRING" id="35525.A0A164D8S4"/>
<dbReference type="PANTHER" id="PTHR46481">
    <property type="entry name" value="ZINC FINGER BED DOMAIN-CONTAINING PROTEIN 4"/>
    <property type="match status" value="1"/>
</dbReference>
<evidence type="ECO:0000256" key="2">
    <source>
        <dbReference type="ARBA" id="ARBA00022723"/>
    </source>
</evidence>
<feature type="region of interest" description="Disordered" evidence="6">
    <location>
        <begin position="267"/>
        <end position="295"/>
    </location>
</feature>
<dbReference type="EMBL" id="LRGB01028563">
    <property type="protein sequence ID" value="KZR95513.1"/>
    <property type="molecule type" value="Genomic_DNA"/>
</dbReference>
<feature type="compositionally biased region" description="Acidic residues" evidence="6">
    <location>
        <begin position="282"/>
        <end position="295"/>
    </location>
</feature>
<evidence type="ECO:0000256" key="3">
    <source>
        <dbReference type="ARBA" id="ARBA00022771"/>
    </source>
</evidence>
<keyword evidence="3" id="KW-0863">Zinc-finger</keyword>
<comment type="caution">
    <text evidence="7">The sequence shown here is derived from an EMBL/GenBank/DDBJ whole genome shotgun (WGS) entry which is preliminary data.</text>
</comment>
<evidence type="ECO:0000313" key="8">
    <source>
        <dbReference type="Proteomes" id="UP000076858"/>
    </source>
</evidence>
<protein>
    <recommendedName>
        <fullName evidence="9">BED-type domain-containing protein</fullName>
    </recommendedName>
</protein>
<keyword evidence="8" id="KW-1185">Reference proteome</keyword>
<accession>A0A164D8S4</accession>
<keyword evidence="5" id="KW-0539">Nucleus</keyword>
<evidence type="ECO:0000256" key="5">
    <source>
        <dbReference type="ARBA" id="ARBA00023242"/>
    </source>
</evidence>
<keyword evidence="4" id="KW-0862">Zinc</keyword>
<evidence type="ECO:0000256" key="1">
    <source>
        <dbReference type="ARBA" id="ARBA00004123"/>
    </source>
</evidence>
<evidence type="ECO:0008006" key="9">
    <source>
        <dbReference type="Google" id="ProtNLM"/>
    </source>
</evidence>
<name>A0A164D8S4_9CRUS</name>
<dbReference type="Proteomes" id="UP000076858">
    <property type="component" value="Unassembled WGS sequence"/>
</dbReference>
<dbReference type="GO" id="GO:0008270">
    <property type="term" value="F:zinc ion binding"/>
    <property type="evidence" value="ECO:0007669"/>
    <property type="project" value="UniProtKB-KW"/>
</dbReference>
<dbReference type="InterPro" id="IPR052035">
    <property type="entry name" value="ZnF_BED_domain_contain"/>
</dbReference>
<dbReference type="GO" id="GO:0005634">
    <property type="term" value="C:nucleus"/>
    <property type="evidence" value="ECO:0007669"/>
    <property type="project" value="UniProtKB-SubCell"/>
</dbReference>